<dbReference type="OrthoDB" id="2019384at2759"/>
<keyword evidence="7" id="KW-0675">Receptor</keyword>
<keyword evidence="14" id="KW-1185">Reference proteome</keyword>
<dbReference type="Gene3D" id="2.40.10.10">
    <property type="entry name" value="Trypsin-like serine proteases"/>
    <property type="match status" value="1"/>
</dbReference>
<dbReference type="GO" id="GO:0043235">
    <property type="term" value="C:receptor complex"/>
    <property type="evidence" value="ECO:0007669"/>
    <property type="project" value="TreeGrafter"/>
</dbReference>
<dbReference type="Proteomes" id="UP000008792">
    <property type="component" value="Unassembled WGS sequence"/>
</dbReference>
<name>B4M4H4_DROVI</name>
<dbReference type="InterPro" id="IPR000436">
    <property type="entry name" value="Sushi_SCR_CCP_dom"/>
</dbReference>
<dbReference type="KEGG" id="dvi:6632524"/>
<feature type="disulfide bond" evidence="9">
    <location>
        <begin position="34"/>
        <end position="52"/>
    </location>
</feature>
<keyword evidence="5" id="KW-0472">Membrane</keyword>
<dbReference type="GO" id="GO:0005041">
    <property type="term" value="F:low-density lipoprotein particle receptor activity"/>
    <property type="evidence" value="ECO:0007669"/>
    <property type="project" value="TreeGrafter"/>
</dbReference>
<proteinExistence type="predicted"/>
<keyword evidence="11" id="KW-0732">Signal</keyword>
<dbReference type="InterPro" id="IPR035976">
    <property type="entry name" value="Sushi/SCR/CCP_sf"/>
</dbReference>
<feature type="chain" id="PRO_5006457631" description="Sushi domain-containing protein" evidence="11">
    <location>
        <begin position="20"/>
        <end position="560"/>
    </location>
</feature>
<sequence>MFQVLRICLVLLCLKYAYPNTEKGSGCLEGQFQCKNGQCITDSLKCDTFMDCADGTDETFVECYNIKCNEHRCSYGACVKSSKWCDGKKDCWDNTDEYEFDCTNDPSLFDRKIRGKCTEKPYTQFQCKESEECIPHSKMCDGVGDCLDNSDENIEVCVGSICPPGSFRCAYGACISKMAACNHRIDCLDGSDELSVICNEMSNKTSTEDWYIPSWEISTTDKSPLPTSVSTSTVQPPEFKKSCTVIGAQLRLRTLYNGMPYFNGGTVSHQTTVRLSCSQTYVLQGSDVNTCDNGEWKAPWAECVNACDRNSLINDPSTQAACSSNNNTIDCATDPLVASTRAIIHCAKGYTSTISHEELICNTNGKWSKVNTKVSKLKCKPDCGRTFDTVKEDPWLVSVFQRISNNNYIFRCLGSIIDPFYVLTVSNCFSSSSELPTDYTIVLGNKSVGFNSNQEHGYDVRNIAKVDLKTLKPLAILSMINPFIFSAKERPICLNNSQSNYNTKAHGNTLGEPIVESTEQIYSLKYIVDENGPVNTRIFTKDIKSVLLQHVLKNSYKYEI</sequence>
<dbReference type="PRINTS" id="PR00261">
    <property type="entry name" value="LDLRECEPTOR"/>
</dbReference>
<protein>
    <recommendedName>
        <fullName evidence="12">Sushi domain-containing protein</fullName>
    </recommendedName>
</protein>
<dbReference type="PROSITE" id="PS50923">
    <property type="entry name" value="SUSHI"/>
    <property type="match status" value="2"/>
</dbReference>
<keyword evidence="2" id="KW-0812">Transmembrane</keyword>
<dbReference type="SMART" id="SM00032">
    <property type="entry name" value="CCP"/>
    <property type="match status" value="1"/>
</dbReference>
<keyword evidence="4" id="KW-1133">Transmembrane helix</keyword>
<dbReference type="Pfam" id="PF00089">
    <property type="entry name" value="Trypsin"/>
    <property type="match status" value="1"/>
</dbReference>
<dbReference type="InterPro" id="IPR036055">
    <property type="entry name" value="LDL_receptor-like_sf"/>
</dbReference>
<dbReference type="AlphaFoldDB" id="B4M4H4"/>
<dbReference type="InterPro" id="IPR002172">
    <property type="entry name" value="LDrepeatLR_classA_rpt"/>
</dbReference>
<feature type="disulfide bond" evidence="9">
    <location>
        <begin position="162"/>
        <end position="174"/>
    </location>
</feature>
<dbReference type="GO" id="GO:0004252">
    <property type="term" value="F:serine-type endopeptidase activity"/>
    <property type="evidence" value="ECO:0007669"/>
    <property type="project" value="InterPro"/>
</dbReference>
<dbReference type="InterPro" id="IPR043504">
    <property type="entry name" value="Peptidase_S1_PA_chymotrypsin"/>
</dbReference>
<dbReference type="PROSITE" id="PS01209">
    <property type="entry name" value="LDLRA_1"/>
    <property type="match status" value="3"/>
</dbReference>
<dbReference type="HOGENOM" id="CLU_834907_0_0_1"/>
<dbReference type="InterPro" id="IPR009003">
    <property type="entry name" value="Peptidase_S1_PA"/>
</dbReference>
<reference evidence="13 14" key="1">
    <citation type="journal article" date="2007" name="Nature">
        <title>Evolution of genes and genomes on the Drosophila phylogeny.</title>
        <authorList>
            <consortium name="Drosophila 12 Genomes Consortium"/>
            <person name="Clark A.G."/>
            <person name="Eisen M.B."/>
            <person name="Smith D.R."/>
            <person name="Bergman C.M."/>
            <person name="Oliver B."/>
            <person name="Markow T.A."/>
            <person name="Kaufman T.C."/>
            <person name="Kellis M."/>
            <person name="Gelbart W."/>
            <person name="Iyer V.N."/>
            <person name="Pollard D.A."/>
            <person name="Sackton T.B."/>
            <person name="Larracuente A.M."/>
            <person name="Singh N.D."/>
            <person name="Abad J.P."/>
            <person name="Abt D.N."/>
            <person name="Adryan B."/>
            <person name="Aguade M."/>
            <person name="Akashi H."/>
            <person name="Anderson W.W."/>
            <person name="Aquadro C.F."/>
            <person name="Ardell D.H."/>
            <person name="Arguello R."/>
            <person name="Artieri C.G."/>
            <person name="Barbash D.A."/>
            <person name="Barker D."/>
            <person name="Barsanti P."/>
            <person name="Batterham P."/>
            <person name="Batzoglou S."/>
            <person name="Begun D."/>
            <person name="Bhutkar A."/>
            <person name="Blanco E."/>
            <person name="Bosak S.A."/>
            <person name="Bradley R.K."/>
            <person name="Brand A.D."/>
            <person name="Brent M.R."/>
            <person name="Brooks A.N."/>
            <person name="Brown R.H."/>
            <person name="Butlin R.K."/>
            <person name="Caggese C."/>
            <person name="Calvi B.R."/>
            <person name="Bernardo de Carvalho A."/>
            <person name="Caspi A."/>
            <person name="Castrezana S."/>
            <person name="Celniker S.E."/>
            <person name="Chang J.L."/>
            <person name="Chapple C."/>
            <person name="Chatterji S."/>
            <person name="Chinwalla A."/>
            <person name="Civetta A."/>
            <person name="Clifton S.W."/>
            <person name="Comeron J.M."/>
            <person name="Costello J.C."/>
            <person name="Coyne J.A."/>
            <person name="Daub J."/>
            <person name="David R.G."/>
            <person name="Delcher A.L."/>
            <person name="Delehaunty K."/>
            <person name="Do C.B."/>
            <person name="Ebling H."/>
            <person name="Edwards K."/>
            <person name="Eickbush T."/>
            <person name="Evans J.D."/>
            <person name="Filipski A."/>
            <person name="Findeiss S."/>
            <person name="Freyhult E."/>
            <person name="Fulton L."/>
            <person name="Fulton R."/>
            <person name="Garcia A.C."/>
            <person name="Gardiner A."/>
            <person name="Garfield D.A."/>
            <person name="Garvin B.E."/>
            <person name="Gibson G."/>
            <person name="Gilbert D."/>
            <person name="Gnerre S."/>
            <person name="Godfrey J."/>
            <person name="Good R."/>
            <person name="Gotea V."/>
            <person name="Gravely B."/>
            <person name="Greenberg A.J."/>
            <person name="Griffiths-Jones S."/>
            <person name="Gross S."/>
            <person name="Guigo R."/>
            <person name="Gustafson E.A."/>
            <person name="Haerty W."/>
            <person name="Hahn M.W."/>
            <person name="Halligan D.L."/>
            <person name="Halpern A.L."/>
            <person name="Halter G.M."/>
            <person name="Han M.V."/>
            <person name="Heger A."/>
            <person name="Hillier L."/>
            <person name="Hinrichs A.S."/>
            <person name="Holmes I."/>
            <person name="Hoskins R.A."/>
            <person name="Hubisz M.J."/>
            <person name="Hultmark D."/>
            <person name="Huntley M.A."/>
            <person name="Jaffe D.B."/>
            <person name="Jagadeeshan S."/>
            <person name="Jeck W.R."/>
            <person name="Johnson J."/>
            <person name="Jones C.D."/>
            <person name="Jordan W.C."/>
            <person name="Karpen G.H."/>
            <person name="Kataoka E."/>
            <person name="Keightley P.D."/>
            <person name="Kheradpour P."/>
            <person name="Kirkness E.F."/>
            <person name="Koerich L.B."/>
            <person name="Kristiansen K."/>
            <person name="Kudrna D."/>
            <person name="Kulathinal R.J."/>
            <person name="Kumar S."/>
            <person name="Kwok R."/>
            <person name="Lander E."/>
            <person name="Langley C.H."/>
            <person name="Lapoint R."/>
            <person name="Lazzaro B.P."/>
            <person name="Lee S.J."/>
            <person name="Levesque L."/>
            <person name="Li R."/>
            <person name="Lin C.F."/>
            <person name="Lin M.F."/>
            <person name="Lindblad-Toh K."/>
            <person name="Llopart A."/>
            <person name="Long M."/>
            <person name="Low L."/>
            <person name="Lozovsky E."/>
            <person name="Lu J."/>
            <person name="Luo M."/>
            <person name="Machado C.A."/>
            <person name="Makalowski W."/>
            <person name="Marzo M."/>
            <person name="Matsuda M."/>
            <person name="Matzkin L."/>
            <person name="McAllister B."/>
            <person name="McBride C.S."/>
            <person name="McKernan B."/>
            <person name="McKernan K."/>
            <person name="Mendez-Lago M."/>
            <person name="Minx P."/>
            <person name="Mollenhauer M.U."/>
            <person name="Montooth K."/>
            <person name="Mount S.M."/>
            <person name="Mu X."/>
            <person name="Myers E."/>
            <person name="Negre B."/>
            <person name="Newfeld S."/>
            <person name="Nielsen R."/>
            <person name="Noor M.A."/>
            <person name="O'Grady P."/>
            <person name="Pachter L."/>
            <person name="Papaceit M."/>
            <person name="Parisi M.J."/>
            <person name="Parisi M."/>
            <person name="Parts L."/>
            <person name="Pedersen J.S."/>
            <person name="Pesole G."/>
            <person name="Phillippy A.M."/>
            <person name="Ponting C.P."/>
            <person name="Pop M."/>
            <person name="Porcelli D."/>
            <person name="Powell J.R."/>
            <person name="Prohaska S."/>
            <person name="Pruitt K."/>
            <person name="Puig M."/>
            <person name="Quesneville H."/>
            <person name="Ram K.R."/>
            <person name="Rand D."/>
            <person name="Rasmussen M.D."/>
            <person name="Reed L.K."/>
            <person name="Reenan R."/>
            <person name="Reily A."/>
            <person name="Remington K.A."/>
            <person name="Rieger T.T."/>
            <person name="Ritchie M.G."/>
            <person name="Robin C."/>
            <person name="Rogers Y.H."/>
            <person name="Rohde C."/>
            <person name="Rozas J."/>
            <person name="Rubenfield M.J."/>
            <person name="Ruiz A."/>
            <person name="Russo S."/>
            <person name="Salzberg S.L."/>
            <person name="Sanchez-Gracia A."/>
            <person name="Saranga D.J."/>
            <person name="Sato H."/>
            <person name="Schaeffer S.W."/>
            <person name="Schatz M.C."/>
            <person name="Schlenke T."/>
            <person name="Schwartz R."/>
            <person name="Segarra C."/>
            <person name="Singh R.S."/>
            <person name="Sirot L."/>
            <person name="Sirota M."/>
            <person name="Sisneros N.B."/>
            <person name="Smith C.D."/>
            <person name="Smith T.F."/>
            <person name="Spieth J."/>
            <person name="Stage D.E."/>
            <person name="Stark A."/>
            <person name="Stephan W."/>
            <person name="Strausberg R.L."/>
            <person name="Strempel S."/>
            <person name="Sturgill D."/>
            <person name="Sutton G."/>
            <person name="Sutton G.G."/>
            <person name="Tao W."/>
            <person name="Teichmann S."/>
            <person name="Tobari Y.N."/>
            <person name="Tomimura Y."/>
            <person name="Tsolas J.M."/>
            <person name="Valente V.L."/>
            <person name="Venter E."/>
            <person name="Venter J.C."/>
            <person name="Vicario S."/>
            <person name="Vieira F.G."/>
            <person name="Vilella A.J."/>
            <person name="Villasante A."/>
            <person name="Walenz B."/>
            <person name="Wang J."/>
            <person name="Wasserman M."/>
            <person name="Watts T."/>
            <person name="Wilson D."/>
            <person name="Wilson R.K."/>
            <person name="Wing R.A."/>
            <person name="Wolfner M.F."/>
            <person name="Wong A."/>
            <person name="Wong G.K."/>
            <person name="Wu C.I."/>
            <person name="Wu G."/>
            <person name="Yamamoto D."/>
            <person name="Yang H.P."/>
            <person name="Yang S.P."/>
            <person name="Yorke J.A."/>
            <person name="Yoshida K."/>
            <person name="Zdobnov E."/>
            <person name="Zhang P."/>
            <person name="Zhang Y."/>
            <person name="Zimin A.V."/>
            <person name="Baldwin J."/>
            <person name="Abdouelleil A."/>
            <person name="Abdulkadir J."/>
            <person name="Abebe A."/>
            <person name="Abera B."/>
            <person name="Abreu J."/>
            <person name="Acer S.C."/>
            <person name="Aftuck L."/>
            <person name="Alexander A."/>
            <person name="An P."/>
            <person name="Anderson E."/>
            <person name="Anderson S."/>
            <person name="Arachi H."/>
            <person name="Azer M."/>
            <person name="Bachantsang P."/>
            <person name="Barry A."/>
            <person name="Bayul T."/>
            <person name="Berlin A."/>
            <person name="Bessette D."/>
            <person name="Bloom T."/>
            <person name="Blye J."/>
            <person name="Boguslavskiy L."/>
            <person name="Bonnet C."/>
            <person name="Boukhgalter B."/>
            <person name="Bourzgui I."/>
            <person name="Brown A."/>
            <person name="Cahill P."/>
            <person name="Channer S."/>
            <person name="Cheshatsang Y."/>
            <person name="Chuda L."/>
            <person name="Citroen M."/>
            <person name="Collymore A."/>
            <person name="Cooke P."/>
            <person name="Costello M."/>
            <person name="D'Aco K."/>
            <person name="Daza R."/>
            <person name="De Haan G."/>
            <person name="DeGray S."/>
            <person name="DeMaso C."/>
            <person name="Dhargay N."/>
            <person name="Dooley K."/>
            <person name="Dooley E."/>
            <person name="Doricent M."/>
            <person name="Dorje P."/>
            <person name="Dorjee K."/>
            <person name="Dupes A."/>
            <person name="Elong R."/>
            <person name="Falk J."/>
            <person name="Farina A."/>
            <person name="Faro S."/>
            <person name="Ferguson D."/>
            <person name="Fisher S."/>
            <person name="Foley C.D."/>
            <person name="Franke A."/>
            <person name="Friedrich D."/>
            <person name="Gadbois L."/>
            <person name="Gearin G."/>
            <person name="Gearin C.R."/>
            <person name="Giannoukos G."/>
            <person name="Goode T."/>
            <person name="Graham J."/>
            <person name="Grandbois E."/>
            <person name="Grewal S."/>
            <person name="Gyaltsen K."/>
            <person name="Hafez N."/>
            <person name="Hagos B."/>
            <person name="Hall J."/>
            <person name="Henson C."/>
            <person name="Hollinger A."/>
            <person name="Honan T."/>
            <person name="Huard M.D."/>
            <person name="Hughes L."/>
            <person name="Hurhula B."/>
            <person name="Husby M.E."/>
            <person name="Kamat A."/>
            <person name="Kanga B."/>
            <person name="Kashin S."/>
            <person name="Khazanovich D."/>
            <person name="Kisner P."/>
            <person name="Lance K."/>
            <person name="Lara M."/>
            <person name="Lee W."/>
            <person name="Lennon N."/>
            <person name="Letendre F."/>
            <person name="LeVine R."/>
            <person name="Lipovsky A."/>
            <person name="Liu X."/>
            <person name="Liu J."/>
            <person name="Liu S."/>
            <person name="Lokyitsang T."/>
            <person name="Lokyitsang Y."/>
            <person name="Lubonja R."/>
            <person name="Lui A."/>
            <person name="MacDonald P."/>
            <person name="Magnisalis V."/>
            <person name="Maru K."/>
            <person name="Matthews C."/>
            <person name="McCusker W."/>
            <person name="McDonough S."/>
            <person name="Mehta T."/>
            <person name="Meldrim J."/>
            <person name="Meneus L."/>
            <person name="Mihai O."/>
            <person name="Mihalev A."/>
            <person name="Mihova T."/>
            <person name="Mittelman R."/>
            <person name="Mlenga V."/>
            <person name="Montmayeur A."/>
            <person name="Mulrain L."/>
            <person name="Navidi A."/>
            <person name="Naylor J."/>
            <person name="Negash T."/>
            <person name="Nguyen T."/>
            <person name="Nguyen N."/>
            <person name="Nicol R."/>
            <person name="Norbu C."/>
            <person name="Norbu N."/>
            <person name="Novod N."/>
            <person name="O'Neill B."/>
            <person name="Osman S."/>
            <person name="Markiewicz E."/>
            <person name="Oyono O.L."/>
            <person name="Patti C."/>
            <person name="Phunkhang P."/>
            <person name="Pierre F."/>
            <person name="Priest M."/>
            <person name="Raghuraman S."/>
            <person name="Rege F."/>
            <person name="Reyes R."/>
            <person name="Rise C."/>
            <person name="Rogov P."/>
            <person name="Ross K."/>
            <person name="Ryan E."/>
            <person name="Settipalli S."/>
            <person name="Shea T."/>
            <person name="Sherpa N."/>
            <person name="Shi L."/>
            <person name="Shih D."/>
            <person name="Sparrow T."/>
            <person name="Spaulding J."/>
            <person name="Stalker J."/>
            <person name="Stange-Thomann N."/>
            <person name="Stavropoulos S."/>
            <person name="Stone C."/>
            <person name="Strader C."/>
            <person name="Tesfaye S."/>
            <person name="Thomson T."/>
            <person name="Thoulutsang Y."/>
            <person name="Thoulutsang D."/>
            <person name="Topham K."/>
            <person name="Topping I."/>
            <person name="Tsamla T."/>
            <person name="Vassiliev H."/>
            <person name="Vo A."/>
            <person name="Wangchuk T."/>
            <person name="Wangdi T."/>
            <person name="Weiand M."/>
            <person name="Wilkinson J."/>
            <person name="Wilson A."/>
            <person name="Yadav S."/>
            <person name="Young G."/>
            <person name="Yu Q."/>
            <person name="Zembek L."/>
            <person name="Zhong D."/>
            <person name="Zimmer A."/>
            <person name="Zwirko Z."/>
            <person name="Jaffe D.B."/>
            <person name="Alvarez P."/>
            <person name="Brockman W."/>
            <person name="Butler J."/>
            <person name="Chin C."/>
            <person name="Gnerre S."/>
            <person name="Grabherr M."/>
            <person name="Kleber M."/>
            <person name="Mauceli E."/>
            <person name="MacCallum I."/>
        </authorList>
    </citation>
    <scope>NUCLEOTIDE SEQUENCE [LARGE SCALE GENOMIC DNA]</scope>
    <source>
        <strain evidence="14">Tucson 15010-1051.87</strain>
    </source>
</reference>
<feature type="disulfide bond" evidence="9">
    <location>
        <begin position="73"/>
        <end position="91"/>
    </location>
</feature>
<dbReference type="SUPFAM" id="SSF57424">
    <property type="entry name" value="LDL receptor-like module"/>
    <property type="match status" value="4"/>
</dbReference>
<dbReference type="GO" id="GO:0006508">
    <property type="term" value="P:proteolysis"/>
    <property type="evidence" value="ECO:0007669"/>
    <property type="project" value="InterPro"/>
</dbReference>
<keyword evidence="3" id="KW-0677">Repeat</keyword>
<feature type="domain" description="Sushi" evidence="12">
    <location>
        <begin position="320"/>
        <end position="381"/>
    </location>
</feature>
<evidence type="ECO:0000256" key="2">
    <source>
        <dbReference type="ARBA" id="ARBA00022692"/>
    </source>
</evidence>
<keyword evidence="13" id="KW-0378">Hydrolase</keyword>
<evidence type="ECO:0000256" key="1">
    <source>
        <dbReference type="ARBA" id="ARBA00004167"/>
    </source>
</evidence>
<dbReference type="PANTHER" id="PTHR22722">
    <property type="entry name" value="LOW-DENSITY LIPOPROTEIN RECEPTOR-RELATED PROTEIN 2-RELATED"/>
    <property type="match status" value="1"/>
</dbReference>
<evidence type="ECO:0000259" key="12">
    <source>
        <dbReference type="PROSITE" id="PS50923"/>
    </source>
</evidence>
<dbReference type="InParanoid" id="B4M4H4"/>
<dbReference type="CDD" id="cd00112">
    <property type="entry name" value="LDLa"/>
    <property type="match status" value="4"/>
</dbReference>
<comment type="caution">
    <text evidence="10">Lacks conserved residue(s) required for the propagation of feature annotation.</text>
</comment>
<dbReference type="GO" id="GO:0005886">
    <property type="term" value="C:plasma membrane"/>
    <property type="evidence" value="ECO:0007669"/>
    <property type="project" value="TreeGrafter"/>
</dbReference>
<dbReference type="EMBL" id="CH940652">
    <property type="protein sequence ID" value="EDW59535.2"/>
    <property type="molecule type" value="Genomic_DNA"/>
</dbReference>
<dbReference type="InterPro" id="IPR051221">
    <property type="entry name" value="LDLR-related"/>
</dbReference>
<dbReference type="Pfam" id="PF00057">
    <property type="entry name" value="Ldl_recept_a"/>
    <property type="match status" value="3"/>
</dbReference>
<feature type="domain" description="Sushi" evidence="12">
    <location>
        <begin position="241"/>
        <end position="305"/>
    </location>
</feature>
<dbReference type="Gene3D" id="4.10.400.10">
    <property type="entry name" value="Low-density Lipoprotein Receptor"/>
    <property type="match status" value="4"/>
</dbReference>
<dbReference type="InterPro" id="IPR023415">
    <property type="entry name" value="LDLR_class-A_CS"/>
</dbReference>
<gene>
    <name evidence="13" type="primary">Dvir\GJ10941</name>
    <name evidence="13" type="ORF">Dvir_GJ10941</name>
</gene>
<dbReference type="Gene3D" id="2.10.70.10">
    <property type="entry name" value="Complement Module, domain 1"/>
    <property type="match status" value="2"/>
</dbReference>
<evidence type="ECO:0000256" key="3">
    <source>
        <dbReference type="ARBA" id="ARBA00022737"/>
    </source>
</evidence>
<dbReference type="SMR" id="B4M4H4"/>
<dbReference type="Pfam" id="PF00084">
    <property type="entry name" value="Sushi"/>
    <property type="match status" value="1"/>
</dbReference>
<feature type="disulfide bond" evidence="9">
    <location>
        <begin position="27"/>
        <end position="39"/>
    </location>
</feature>
<organism evidence="13 14">
    <name type="scientific">Drosophila virilis</name>
    <name type="common">Fruit fly</name>
    <dbReference type="NCBI Taxonomy" id="7244"/>
    <lineage>
        <taxon>Eukaryota</taxon>
        <taxon>Metazoa</taxon>
        <taxon>Ecdysozoa</taxon>
        <taxon>Arthropoda</taxon>
        <taxon>Hexapoda</taxon>
        <taxon>Insecta</taxon>
        <taxon>Pterygota</taxon>
        <taxon>Neoptera</taxon>
        <taxon>Endopterygota</taxon>
        <taxon>Diptera</taxon>
        <taxon>Brachycera</taxon>
        <taxon>Muscomorpha</taxon>
        <taxon>Ephydroidea</taxon>
        <taxon>Drosophilidae</taxon>
        <taxon>Drosophila</taxon>
    </lineage>
</organism>
<evidence type="ECO:0000313" key="13">
    <source>
        <dbReference type="EMBL" id="EDW59535.2"/>
    </source>
</evidence>
<keyword evidence="6 9" id="KW-1015">Disulfide bond</keyword>
<dbReference type="eggNOG" id="KOG3627">
    <property type="taxonomic scope" value="Eukaryota"/>
</dbReference>
<dbReference type="InterPro" id="IPR001254">
    <property type="entry name" value="Trypsin_dom"/>
</dbReference>
<evidence type="ECO:0000256" key="6">
    <source>
        <dbReference type="ARBA" id="ARBA00023157"/>
    </source>
</evidence>
<feature type="signal peptide" evidence="11">
    <location>
        <begin position="1"/>
        <end position="19"/>
    </location>
</feature>
<comment type="subcellular location">
    <subcellularLocation>
        <location evidence="1">Membrane</location>
        <topology evidence="1">Single-pass membrane protein</topology>
    </subcellularLocation>
</comment>
<evidence type="ECO:0000256" key="8">
    <source>
        <dbReference type="ARBA" id="ARBA00023180"/>
    </source>
</evidence>
<feature type="disulfide bond" evidence="9">
    <location>
        <begin position="169"/>
        <end position="187"/>
    </location>
</feature>
<evidence type="ECO:0000256" key="5">
    <source>
        <dbReference type="ARBA" id="ARBA00023136"/>
    </source>
</evidence>
<evidence type="ECO:0000313" key="14">
    <source>
        <dbReference type="Proteomes" id="UP000008792"/>
    </source>
</evidence>
<keyword evidence="10" id="KW-0768">Sushi</keyword>
<evidence type="ECO:0000256" key="4">
    <source>
        <dbReference type="ARBA" id="ARBA00022989"/>
    </source>
</evidence>
<evidence type="ECO:0000256" key="9">
    <source>
        <dbReference type="PROSITE-ProRule" id="PRU00124"/>
    </source>
</evidence>
<dbReference type="CDD" id="cd00033">
    <property type="entry name" value="CCP"/>
    <property type="match status" value="1"/>
</dbReference>
<dbReference type="SMART" id="SM00192">
    <property type="entry name" value="LDLa"/>
    <property type="match status" value="4"/>
</dbReference>
<dbReference type="PROSITE" id="PS50068">
    <property type="entry name" value="LDLRA_2"/>
    <property type="match status" value="4"/>
</dbReference>
<accession>B4M4H4</accession>
<evidence type="ECO:0000256" key="7">
    <source>
        <dbReference type="ARBA" id="ARBA00023170"/>
    </source>
</evidence>
<evidence type="ECO:0000256" key="10">
    <source>
        <dbReference type="PROSITE-ProRule" id="PRU00302"/>
    </source>
</evidence>
<keyword evidence="8" id="KW-0325">Glycoprotein</keyword>
<dbReference type="SUPFAM" id="SSF57535">
    <property type="entry name" value="Complement control module/SCR domain"/>
    <property type="match status" value="2"/>
</dbReference>
<evidence type="ECO:0000256" key="11">
    <source>
        <dbReference type="SAM" id="SignalP"/>
    </source>
</evidence>
<dbReference type="PANTHER" id="PTHR22722:SF5">
    <property type="entry name" value="LOW-DENSITY LIPOPROTEIN RECEPTOR-RELATED PROTEIN 1B"/>
    <property type="match status" value="1"/>
</dbReference>
<dbReference type="SUPFAM" id="SSF50494">
    <property type="entry name" value="Trypsin-like serine proteases"/>
    <property type="match status" value="1"/>
</dbReference>